<name>A0A2Z5Y3H9_9ENTE</name>
<dbReference type="RefSeq" id="WP_015695174.1">
    <property type="nucleotide sequence ID" value="NZ_AP018492.1"/>
</dbReference>
<proteinExistence type="predicted"/>
<feature type="transmembrane region" description="Helical" evidence="1">
    <location>
        <begin position="79"/>
        <end position="98"/>
    </location>
</feature>
<dbReference type="EMBL" id="AP018492">
    <property type="protein sequence ID" value="BBC61310.1"/>
    <property type="molecule type" value="Genomic_DNA"/>
</dbReference>
<dbReference type="GeneID" id="57043749"/>
<dbReference type="GO" id="GO:0022857">
    <property type="term" value="F:transmembrane transporter activity"/>
    <property type="evidence" value="ECO:0007669"/>
    <property type="project" value="InterPro"/>
</dbReference>
<reference evidence="2 3" key="1">
    <citation type="submission" date="2018-01" db="EMBL/GenBank/DDBJ databases">
        <title>Whole genome sequence of Melissococcus plutonius DAT561.</title>
        <authorList>
            <person name="Okumura K."/>
            <person name="Takamatsu D."/>
            <person name="Okura M."/>
        </authorList>
    </citation>
    <scope>NUCLEOTIDE SEQUENCE [LARGE SCALE GENOMIC DNA]</scope>
    <source>
        <strain evidence="2 3">DAT561</strain>
    </source>
</reference>
<accession>A0A2Z5Y3H9</accession>
<dbReference type="Proteomes" id="UP000269226">
    <property type="component" value="Chromosome"/>
</dbReference>
<feature type="transmembrane region" description="Helical" evidence="1">
    <location>
        <begin position="110"/>
        <end position="133"/>
    </location>
</feature>
<dbReference type="AlphaFoldDB" id="A0A2Z5Y3H9"/>
<dbReference type="Pfam" id="PF12822">
    <property type="entry name" value="ECF_trnsprt"/>
    <property type="match status" value="1"/>
</dbReference>
<dbReference type="NCBIfam" id="TIGR04518">
    <property type="entry name" value="ECF_S_folT_fam"/>
    <property type="match status" value="1"/>
</dbReference>
<gene>
    <name evidence="2" type="ORF">DAT561_1204</name>
</gene>
<feature type="transmembrane region" description="Helical" evidence="1">
    <location>
        <begin position="12"/>
        <end position="31"/>
    </location>
</feature>
<dbReference type="Gene3D" id="1.10.1760.20">
    <property type="match status" value="1"/>
</dbReference>
<sequence length="174" mass="20155">MLKKKSKLETRMVTLLGLLIALMVIFSRFITYETQFLKVGLTFIPETLTAMLFGPFWTGISLAVADIVGMLLFPKAAYFPGFTLNAFLTGLIYGYFYYRKKITWLRTISATLVVTILIHLFLVPLWLGLMYGVDLKNFVWWVPRIIKNLIFVPIQVIITYYLGNKISSYNFLKR</sequence>
<evidence type="ECO:0000313" key="3">
    <source>
        <dbReference type="Proteomes" id="UP000269226"/>
    </source>
</evidence>
<keyword evidence="1" id="KW-0472">Membrane</keyword>
<evidence type="ECO:0000256" key="1">
    <source>
        <dbReference type="SAM" id="Phobius"/>
    </source>
</evidence>
<feature type="transmembrane region" description="Helical" evidence="1">
    <location>
        <begin position="145"/>
        <end position="163"/>
    </location>
</feature>
<organism evidence="2 3">
    <name type="scientific">Melissococcus plutonius</name>
    <dbReference type="NCBI Taxonomy" id="33970"/>
    <lineage>
        <taxon>Bacteria</taxon>
        <taxon>Bacillati</taxon>
        <taxon>Bacillota</taxon>
        <taxon>Bacilli</taxon>
        <taxon>Lactobacillales</taxon>
        <taxon>Enterococcaceae</taxon>
        <taxon>Melissococcus</taxon>
    </lineage>
</organism>
<evidence type="ECO:0000313" key="2">
    <source>
        <dbReference type="EMBL" id="BBC61310.1"/>
    </source>
</evidence>
<keyword evidence="1" id="KW-0812">Transmembrane</keyword>
<keyword evidence="1" id="KW-1133">Transmembrane helix</keyword>
<dbReference type="InterPro" id="IPR024529">
    <property type="entry name" value="ECF_trnsprt_substrate-spec"/>
</dbReference>
<dbReference type="InterPro" id="IPR030949">
    <property type="entry name" value="ECF_S_folate_fam"/>
</dbReference>
<protein>
    <submittedName>
        <fullName evidence="2">Substrate-specific component FolT of folate ECF transporter</fullName>
    </submittedName>
</protein>